<reference evidence="4" key="1">
    <citation type="submission" date="2024-02" db="EMBL/GenBank/DDBJ databases">
        <title>Tomenella chthoni gen. nov. sp. nov., a member of the family Jonesiaceae isolated from bat guano.</title>
        <authorList>
            <person name="Miller S.L."/>
            <person name="King J."/>
            <person name="Sankaranarayanan K."/>
            <person name="Lawson P.A."/>
        </authorList>
    </citation>
    <scope>NUCLEOTIDE SEQUENCE</scope>
    <source>
        <strain evidence="4">BS-20</strain>
    </source>
</reference>
<dbReference type="EC" id="3.1.3.12" evidence="3"/>
<proteinExistence type="inferred from homology"/>
<dbReference type="Pfam" id="PF02358">
    <property type="entry name" value="Trehalose_PPase"/>
    <property type="match status" value="1"/>
</dbReference>
<dbReference type="AlphaFoldDB" id="A0AAU7DYH4"/>
<dbReference type="SUPFAM" id="SSF56784">
    <property type="entry name" value="HAD-like"/>
    <property type="match status" value="1"/>
</dbReference>
<comment type="catalytic activity">
    <reaction evidence="3">
        <text>alpha,alpha-trehalose 6-phosphate + H2O = alpha,alpha-trehalose + phosphate</text>
        <dbReference type="Rhea" id="RHEA:23420"/>
        <dbReference type="ChEBI" id="CHEBI:15377"/>
        <dbReference type="ChEBI" id="CHEBI:16551"/>
        <dbReference type="ChEBI" id="CHEBI:43474"/>
        <dbReference type="ChEBI" id="CHEBI:58429"/>
        <dbReference type="EC" id="3.1.3.12"/>
    </reaction>
</comment>
<dbReference type="InterPro" id="IPR003337">
    <property type="entry name" value="Trehalose_PPase"/>
</dbReference>
<dbReference type="Gene3D" id="3.40.50.1000">
    <property type="entry name" value="HAD superfamily/HAD-like"/>
    <property type="match status" value="1"/>
</dbReference>
<dbReference type="PANTHER" id="PTHR43768:SF3">
    <property type="entry name" value="TREHALOSE 6-PHOSPHATE PHOSPHATASE"/>
    <property type="match status" value="1"/>
</dbReference>
<dbReference type="GO" id="GO:0005992">
    <property type="term" value="P:trehalose biosynthetic process"/>
    <property type="evidence" value="ECO:0007669"/>
    <property type="project" value="InterPro"/>
</dbReference>
<comment type="pathway">
    <text evidence="3">Glycan biosynthesis; trehalose biosynthesis.</text>
</comment>
<evidence type="ECO:0000256" key="1">
    <source>
        <dbReference type="ARBA" id="ARBA00022801"/>
    </source>
</evidence>
<comment type="similarity">
    <text evidence="3">Belongs to the trehalose phosphatase family.</text>
</comment>
<dbReference type="NCBIfam" id="TIGR00685">
    <property type="entry name" value="T6PP"/>
    <property type="match status" value="1"/>
</dbReference>
<dbReference type="EMBL" id="CP146203">
    <property type="protein sequence ID" value="XBH21796.1"/>
    <property type="molecule type" value="Genomic_DNA"/>
</dbReference>
<organism evidence="4">
    <name type="scientific">Jonesiaceae bacterium BS-20</name>
    <dbReference type="NCBI Taxonomy" id="3120821"/>
    <lineage>
        <taxon>Bacteria</taxon>
        <taxon>Bacillati</taxon>
        <taxon>Actinomycetota</taxon>
        <taxon>Actinomycetes</taxon>
        <taxon>Micrococcales</taxon>
        <taxon>Jonesiaceae</taxon>
    </lineage>
</organism>
<name>A0AAU7DYH4_9MICO</name>
<evidence type="ECO:0000313" key="4">
    <source>
        <dbReference type="EMBL" id="XBH21796.1"/>
    </source>
</evidence>
<comment type="cofactor">
    <cofactor evidence="3">
        <name>Mg(2+)</name>
        <dbReference type="ChEBI" id="CHEBI:18420"/>
    </cofactor>
</comment>
<keyword evidence="3" id="KW-0479">Metal-binding</keyword>
<accession>A0AAU7DYH4</accession>
<gene>
    <name evidence="4" type="primary">otsB</name>
    <name evidence="4" type="ORF">V5R04_00790</name>
</gene>
<sequence length="274" mass="28281">MIADYSSLPATLLAAVDAAISDAATADASHGLVIASDFDGVLAPLVDNPEDSRMTDSSAAAIAKISMHLTDSVHLALVSGRPLGQLFELAAPPSGTHLIGSHGAEQGLVTNGLLVRQDHALSPAQAANLATVAEQAEALAGTAQGAWVEHKPAAAVLHTRLAHPDDATRINAELLAFCARLDVFAMAGKDVIEVAVQQATKGQSLGQLKHELGASHVLYFGDDVTDETVFITLGTGDVGVKVGDGDTAAGFRVRTVDHISLLLSYIADKVIQDC</sequence>
<dbReference type="InterPro" id="IPR044651">
    <property type="entry name" value="OTSB-like"/>
</dbReference>
<evidence type="ECO:0000256" key="3">
    <source>
        <dbReference type="RuleBase" id="RU361117"/>
    </source>
</evidence>
<evidence type="ECO:0000256" key="2">
    <source>
        <dbReference type="ARBA" id="ARBA00024179"/>
    </source>
</evidence>
<dbReference type="InterPro" id="IPR036412">
    <property type="entry name" value="HAD-like_sf"/>
</dbReference>
<dbReference type="Gene3D" id="3.30.70.1020">
    <property type="entry name" value="Trehalose-6-phosphate phosphatase related protein, domain 2"/>
    <property type="match status" value="1"/>
</dbReference>
<keyword evidence="1 3" id="KW-0378">Hydrolase</keyword>
<dbReference type="InterPro" id="IPR023214">
    <property type="entry name" value="HAD_sf"/>
</dbReference>
<dbReference type="GO" id="GO:0004805">
    <property type="term" value="F:trehalose-phosphatase activity"/>
    <property type="evidence" value="ECO:0007669"/>
    <property type="project" value="UniProtKB-EC"/>
</dbReference>
<comment type="function">
    <text evidence="2 3">Removes the phosphate from trehalose 6-phosphate to produce free trehalose.</text>
</comment>
<dbReference type="PANTHER" id="PTHR43768">
    <property type="entry name" value="TREHALOSE 6-PHOSPHATE PHOSPHATASE"/>
    <property type="match status" value="1"/>
</dbReference>
<protein>
    <recommendedName>
        <fullName evidence="3">Trehalose 6-phosphate phosphatase</fullName>
        <ecNumber evidence="3">3.1.3.12</ecNumber>
    </recommendedName>
</protein>
<dbReference type="GO" id="GO:0046872">
    <property type="term" value="F:metal ion binding"/>
    <property type="evidence" value="ECO:0007669"/>
    <property type="project" value="UniProtKB-KW"/>
</dbReference>
<keyword evidence="3" id="KW-0460">Magnesium</keyword>